<evidence type="ECO:0000256" key="1">
    <source>
        <dbReference type="SAM" id="Phobius"/>
    </source>
</evidence>
<keyword evidence="1" id="KW-0812">Transmembrane</keyword>
<dbReference type="AlphaFoldDB" id="A0A7W6NA72"/>
<dbReference type="EMBL" id="JACIDC010000026">
    <property type="protein sequence ID" value="MBB4042225.1"/>
    <property type="molecule type" value="Genomic_DNA"/>
</dbReference>
<keyword evidence="3" id="KW-1185">Reference proteome</keyword>
<accession>A0A7W6NA72</accession>
<sequence length="51" mass="5836">MRWHTAGRTWTWNIPSRLKSRFQESRMVFRLCIVFATAVAVLSPAALASLT</sequence>
<feature type="transmembrane region" description="Helical" evidence="1">
    <location>
        <begin position="27"/>
        <end position="50"/>
    </location>
</feature>
<comment type="caution">
    <text evidence="2">The sequence shown here is derived from an EMBL/GenBank/DDBJ whole genome shotgun (WGS) entry which is preliminary data.</text>
</comment>
<protein>
    <submittedName>
        <fullName evidence="2">Uncharacterized protein</fullName>
    </submittedName>
</protein>
<keyword evidence="1" id="KW-1133">Transmembrane helix</keyword>
<dbReference type="Proteomes" id="UP000519439">
    <property type="component" value="Unassembled WGS sequence"/>
</dbReference>
<evidence type="ECO:0000313" key="3">
    <source>
        <dbReference type="Proteomes" id="UP000519439"/>
    </source>
</evidence>
<name>A0A7W6NA72_9HYPH</name>
<evidence type="ECO:0000313" key="2">
    <source>
        <dbReference type="EMBL" id="MBB4042225.1"/>
    </source>
</evidence>
<reference evidence="2 3" key="1">
    <citation type="submission" date="2020-08" db="EMBL/GenBank/DDBJ databases">
        <title>Genomic Encyclopedia of Type Strains, Phase IV (KMG-IV): sequencing the most valuable type-strain genomes for metagenomic binning, comparative biology and taxonomic classification.</title>
        <authorList>
            <person name="Goeker M."/>
        </authorList>
    </citation>
    <scope>NUCLEOTIDE SEQUENCE [LARGE SCALE GENOMIC DNA]</scope>
    <source>
        <strain evidence="2 3">DSM 15743</strain>
    </source>
</reference>
<gene>
    <name evidence="2" type="ORF">GGR34_003914</name>
</gene>
<proteinExistence type="predicted"/>
<dbReference type="RefSeq" id="WP_154664261.1">
    <property type="nucleotide sequence ID" value="NZ_JACIDC010000026.1"/>
</dbReference>
<keyword evidence="1" id="KW-0472">Membrane</keyword>
<organism evidence="2 3">
    <name type="scientific">Microvirga flocculans</name>
    <dbReference type="NCBI Taxonomy" id="217168"/>
    <lineage>
        <taxon>Bacteria</taxon>
        <taxon>Pseudomonadati</taxon>
        <taxon>Pseudomonadota</taxon>
        <taxon>Alphaproteobacteria</taxon>
        <taxon>Hyphomicrobiales</taxon>
        <taxon>Methylobacteriaceae</taxon>
        <taxon>Microvirga</taxon>
    </lineage>
</organism>